<evidence type="ECO:0000256" key="2">
    <source>
        <dbReference type="ARBA" id="ARBA00023125"/>
    </source>
</evidence>
<dbReference type="InterPro" id="IPR000835">
    <property type="entry name" value="HTH_MarR-typ"/>
</dbReference>
<evidence type="ECO:0000259" key="4">
    <source>
        <dbReference type="PROSITE" id="PS50995"/>
    </source>
</evidence>
<dbReference type="SUPFAM" id="SSF46785">
    <property type="entry name" value="Winged helix' DNA-binding domain"/>
    <property type="match status" value="1"/>
</dbReference>
<dbReference type="InterPro" id="IPR036390">
    <property type="entry name" value="WH_DNA-bd_sf"/>
</dbReference>
<dbReference type="RefSeq" id="WP_197660141.1">
    <property type="nucleotide sequence ID" value="NZ_JAEAGR010000002.1"/>
</dbReference>
<dbReference type="GO" id="GO:0003677">
    <property type="term" value="F:DNA binding"/>
    <property type="evidence" value="ECO:0007669"/>
    <property type="project" value="UniProtKB-KW"/>
</dbReference>
<proteinExistence type="predicted"/>
<keyword evidence="1" id="KW-0805">Transcription regulation</keyword>
<sequence>MTENKRLHTALIGSSAAHKKCSMHEFQKLNLTTGQPKVLSILYQNEGYLQKELALRSHVEPATMTSILNKMAEKGLIYKKTVSVSGGKRAYAIYLTEEGREMATKVIKIVDDMENISFKGFHDYEKQLLIDLLNRIQTNLEENI</sequence>
<dbReference type="InterPro" id="IPR036388">
    <property type="entry name" value="WH-like_DNA-bd_sf"/>
</dbReference>
<dbReference type="SMART" id="SM00347">
    <property type="entry name" value="HTH_MARR"/>
    <property type="match status" value="1"/>
</dbReference>
<comment type="caution">
    <text evidence="5">The sequence shown here is derived from an EMBL/GenBank/DDBJ whole genome shotgun (WGS) entry which is preliminary data.</text>
</comment>
<keyword evidence="6" id="KW-1185">Reference proteome</keyword>
<protein>
    <submittedName>
        <fullName evidence="5">MarR family transcriptional regulator</fullName>
    </submittedName>
</protein>
<feature type="domain" description="HTH marR-type" evidence="4">
    <location>
        <begin position="4"/>
        <end position="138"/>
    </location>
</feature>
<evidence type="ECO:0000256" key="1">
    <source>
        <dbReference type="ARBA" id="ARBA00023015"/>
    </source>
</evidence>
<dbReference type="Pfam" id="PF01047">
    <property type="entry name" value="MarR"/>
    <property type="match status" value="1"/>
</dbReference>
<accession>A0A8J7H565</accession>
<evidence type="ECO:0000313" key="5">
    <source>
        <dbReference type="EMBL" id="MBH1939931.1"/>
    </source>
</evidence>
<dbReference type="PANTHER" id="PTHR42756">
    <property type="entry name" value="TRANSCRIPTIONAL REGULATOR, MARR"/>
    <property type="match status" value="1"/>
</dbReference>
<organism evidence="5 6">
    <name type="scientific">Mobilitalea sibirica</name>
    <dbReference type="NCBI Taxonomy" id="1462919"/>
    <lineage>
        <taxon>Bacteria</taxon>
        <taxon>Bacillati</taxon>
        <taxon>Bacillota</taxon>
        <taxon>Clostridia</taxon>
        <taxon>Lachnospirales</taxon>
        <taxon>Lachnospiraceae</taxon>
        <taxon>Mobilitalea</taxon>
    </lineage>
</organism>
<gene>
    <name evidence="5" type="ORF">I5677_03355</name>
</gene>
<dbReference type="GO" id="GO:0003700">
    <property type="term" value="F:DNA-binding transcription factor activity"/>
    <property type="evidence" value="ECO:0007669"/>
    <property type="project" value="InterPro"/>
</dbReference>
<name>A0A8J7H565_9FIRM</name>
<dbReference type="PANTHER" id="PTHR42756:SF1">
    <property type="entry name" value="TRANSCRIPTIONAL REPRESSOR OF EMRAB OPERON"/>
    <property type="match status" value="1"/>
</dbReference>
<dbReference type="Gene3D" id="1.10.10.10">
    <property type="entry name" value="Winged helix-like DNA-binding domain superfamily/Winged helix DNA-binding domain"/>
    <property type="match status" value="1"/>
</dbReference>
<evidence type="ECO:0000313" key="6">
    <source>
        <dbReference type="Proteomes" id="UP000623269"/>
    </source>
</evidence>
<keyword evidence="3" id="KW-0804">Transcription</keyword>
<dbReference type="EMBL" id="JAEAGR010000002">
    <property type="protein sequence ID" value="MBH1939931.1"/>
    <property type="molecule type" value="Genomic_DNA"/>
</dbReference>
<evidence type="ECO:0000256" key="3">
    <source>
        <dbReference type="ARBA" id="ARBA00023163"/>
    </source>
</evidence>
<reference evidence="5" key="1">
    <citation type="submission" date="2020-12" db="EMBL/GenBank/DDBJ databases">
        <title>M. sibirica DSM 26468T genome.</title>
        <authorList>
            <person name="Thieme N."/>
            <person name="Rettenmaier R."/>
            <person name="Zverlov V."/>
            <person name="Liebl W."/>
        </authorList>
    </citation>
    <scope>NUCLEOTIDE SEQUENCE</scope>
    <source>
        <strain evidence="5">DSM 26468</strain>
    </source>
</reference>
<dbReference type="AlphaFoldDB" id="A0A8J7H565"/>
<dbReference type="PROSITE" id="PS50995">
    <property type="entry name" value="HTH_MARR_2"/>
    <property type="match status" value="1"/>
</dbReference>
<dbReference type="Proteomes" id="UP000623269">
    <property type="component" value="Unassembled WGS sequence"/>
</dbReference>
<keyword evidence="2" id="KW-0238">DNA-binding</keyword>